<keyword evidence="3" id="KW-1185">Reference proteome</keyword>
<dbReference type="EMBL" id="JAAXOW010000001">
    <property type="protein sequence ID" value="NKX91769.1"/>
    <property type="molecule type" value="Genomic_DNA"/>
</dbReference>
<name>A0A9X5FCL0_9MICO</name>
<dbReference type="NCBIfam" id="TIGR00199">
    <property type="entry name" value="PncC_domain"/>
    <property type="match status" value="1"/>
</dbReference>
<dbReference type="InterPro" id="IPR008136">
    <property type="entry name" value="CinA_C"/>
</dbReference>
<dbReference type="Gene3D" id="3.90.950.20">
    <property type="entry name" value="CinA-like"/>
    <property type="match status" value="1"/>
</dbReference>
<protein>
    <submittedName>
        <fullName evidence="2">CinA family protein</fullName>
    </submittedName>
</protein>
<dbReference type="Proteomes" id="UP000774283">
    <property type="component" value="Unassembled WGS sequence"/>
</dbReference>
<comment type="caution">
    <text evidence="2">The sequence shown here is derived from an EMBL/GenBank/DDBJ whole genome shotgun (WGS) entry which is preliminary data.</text>
</comment>
<organism evidence="2 3">
    <name type="scientific">Sanguibacter hominis ATCC BAA-789</name>
    <dbReference type="NCBI Taxonomy" id="1312740"/>
    <lineage>
        <taxon>Bacteria</taxon>
        <taxon>Bacillati</taxon>
        <taxon>Actinomycetota</taxon>
        <taxon>Actinomycetes</taxon>
        <taxon>Micrococcales</taxon>
        <taxon>Sanguibacteraceae</taxon>
        <taxon>Sanguibacter</taxon>
    </lineage>
</organism>
<dbReference type="SUPFAM" id="SSF142433">
    <property type="entry name" value="CinA-like"/>
    <property type="match status" value="1"/>
</dbReference>
<evidence type="ECO:0000313" key="2">
    <source>
        <dbReference type="EMBL" id="NKX91769.1"/>
    </source>
</evidence>
<evidence type="ECO:0000313" key="3">
    <source>
        <dbReference type="Proteomes" id="UP000774283"/>
    </source>
</evidence>
<evidence type="ECO:0000259" key="1">
    <source>
        <dbReference type="Pfam" id="PF02464"/>
    </source>
</evidence>
<dbReference type="RefSeq" id="WP_168445895.1">
    <property type="nucleotide sequence ID" value="NZ_JAAXOW010000001.1"/>
</dbReference>
<dbReference type="AlphaFoldDB" id="A0A9X5FCL0"/>
<feature type="domain" description="CinA C-terminal" evidence="1">
    <location>
        <begin position="5"/>
        <end position="152"/>
    </location>
</feature>
<dbReference type="InterPro" id="IPR036653">
    <property type="entry name" value="CinA-like_C"/>
</dbReference>
<gene>
    <name evidence="2" type="ORF">HF995_00510</name>
</gene>
<sequence length="168" mass="16451">MTGRAAALVALVAAQRRTIAVAESLTGGALASAIVDVPGASTVLRGGVVAYATDLKASVLGVDGDLLAREGAVHPLVAEQMAAGVARLADASVGLATTGVAGPDPQDGQPVGTVFVAVQVDGRSTVRRLALDGDRAAIRAATVARAIGLALEVLGEDAPGAGTNAPVR</sequence>
<dbReference type="Pfam" id="PF02464">
    <property type="entry name" value="CinA"/>
    <property type="match status" value="1"/>
</dbReference>
<reference evidence="2 3" key="1">
    <citation type="submission" date="2020-04" db="EMBL/GenBank/DDBJ databases">
        <title>MicrobeNet Type strains.</title>
        <authorList>
            <person name="Nicholson A.C."/>
        </authorList>
    </citation>
    <scope>NUCLEOTIDE SEQUENCE [LARGE SCALE GENOMIC DNA]</scope>
    <source>
        <strain evidence="2 3">ATCC BAA-789</strain>
    </source>
</reference>
<accession>A0A9X5FCL0</accession>
<proteinExistence type="predicted"/>